<dbReference type="EMBL" id="SRLO01000045">
    <property type="protein sequence ID" value="TNN81637.1"/>
    <property type="molecule type" value="Genomic_DNA"/>
</dbReference>
<proteinExistence type="predicted"/>
<evidence type="ECO:0000313" key="1">
    <source>
        <dbReference type="EMBL" id="TNN81637.1"/>
    </source>
</evidence>
<keyword evidence="2" id="KW-1185">Reference proteome</keyword>
<evidence type="ECO:0000313" key="2">
    <source>
        <dbReference type="Proteomes" id="UP000314294"/>
    </source>
</evidence>
<organism evidence="1 2">
    <name type="scientific">Liparis tanakae</name>
    <name type="common">Tanaka's snailfish</name>
    <dbReference type="NCBI Taxonomy" id="230148"/>
    <lineage>
        <taxon>Eukaryota</taxon>
        <taxon>Metazoa</taxon>
        <taxon>Chordata</taxon>
        <taxon>Craniata</taxon>
        <taxon>Vertebrata</taxon>
        <taxon>Euteleostomi</taxon>
        <taxon>Actinopterygii</taxon>
        <taxon>Neopterygii</taxon>
        <taxon>Teleostei</taxon>
        <taxon>Neoteleostei</taxon>
        <taxon>Acanthomorphata</taxon>
        <taxon>Eupercaria</taxon>
        <taxon>Perciformes</taxon>
        <taxon>Cottioidei</taxon>
        <taxon>Cottales</taxon>
        <taxon>Liparidae</taxon>
        <taxon>Liparis</taxon>
    </lineage>
</organism>
<dbReference type="Proteomes" id="UP000314294">
    <property type="component" value="Unassembled WGS sequence"/>
</dbReference>
<name>A0A4Z2IV70_9TELE</name>
<gene>
    <name evidence="1" type="ORF">EYF80_008083</name>
</gene>
<comment type="caution">
    <text evidence="1">The sequence shown here is derived from an EMBL/GenBank/DDBJ whole genome shotgun (WGS) entry which is preliminary data.</text>
</comment>
<reference evidence="1 2" key="1">
    <citation type="submission" date="2019-03" db="EMBL/GenBank/DDBJ databases">
        <title>First draft genome of Liparis tanakae, snailfish: a comprehensive survey of snailfish specific genes.</title>
        <authorList>
            <person name="Kim W."/>
            <person name="Song I."/>
            <person name="Jeong J.-H."/>
            <person name="Kim D."/>
            <person name="Kim S."/>
            <person name="Ryu S."/>
            <person name="Song J.Y."/>
            <person name="Lee S.K."/>
        </authorList>
    </citation>
    <scope>NUCLEOTIDE SEQUENCE [LARGE SCALE GENOMIC DNA]</scope>
    <source>
        <tissue evidence="1">Muscle</tissue>
    </source>
</reference>
<dbReference type="AlphaFoldDB" id="A0A4Z2IV70"/>
<protein>
    <submittedName>
        <fullName evidence="1">Uncharacterized protein</fullName>
    </submittedName>
</protein>
<accession>A0A4Z2IV70</accession>
<sequence>MVFSMNASSELSFVELLVAALQLRLQILYLLSSRGAILTQFCVEALCLLGPLLSQSLSDRSEPSPVKGLRAAFSSAFTCSALCDSRNGFSLHRRSLRDGRVLGDGLGSPQRRVGRGKIKTLAQPSGSNVMVAVGVSAPLVGWVAVVASDSAAAGIRVQRAD</sequence>